<dbReference type="GO" id="GO:0005886">
    <property type="term" value="C:plasma membrane"/>
    <property type="evidence" value="ECO:0007669"/>
    <property type="project" value="UniProtKB-ARBA"/>
</dbReference>
<evidence type="ECO:0000256" key="19">
    <source>
        <dbReference type="PROSITE-ProRule" id="PRU00377"/>
    </source>
</evidence>
<feature type="domain" description="DSL" evidence="24">
    <location>
        <begin position="505"/>
        <end position="549"/>
    </location>
</feature>
<keyword evidence="10 20" id="KW-0677">Repeat</keyword>
<comment type="caution">
    <text evidence="18">Lacks conserved residue(s) required for the propagation of feature annotation.</text>
</comment>
<evidence type="ECO:0000256" key="9">
    <source>
        <dbReference type="ARBA" id="ARBA00022729"/>
    </source>
</evidence>
<evidence type="ECO:0000256" key="1">
    <source>
        <dbReference type="ARBA" id="ARBA00004479"/>
    </source>
</evidence>
<dbReference type="InterPro" id="IPR001774">
    <property type="entry name" value="DSL"/>
</dbReference>
<feature type="region of interest" description="Disordered" evidence="21">
    <location>
        <begin position="148"/>
        <end position="173"/>
    </location>
</feature>
<dbReference type="Pfam" id="PF12661">
    <property type="entry name" value="hEGF"/>
    <property type="match status" value="1"/>
</dbReference>
<evidence type="ECO:0000256" key="3">
    <source>
        <dbReference type="ARBA" id="ARBA00004613"/>
    </source>
</evidence>
<dbReference type="GO" id="GO:0005576">
    <property type="term" value="C:extracellular region"/>
    <property type="evidence" value="ECO:0007669"/>
    <property type="project" value="UniProtKB-SubCell"/>
</dbReference>
<dbReference type="GO" id="GO:0043208">
    <property type="term" value="F:glycosphingolipid binding"/>
    <property type="evidence" value="ECO:0007669"/>
    <property type="project" value="UniProtKB-ARBA"/>
</dbReference>
<feature type="transmembrane region" description="Helical" evidence="22">
    <location>
        <begin position="993"/>
        <end position="1017"/>
    </location>
</feature>
<dbReference type="GO" id="GO:0016330">
    <property type="term" value="P:second mitotic wave involved in compound eye morphogenesis"/>
    <property type="evidence" value="ECO:0007669"/>
    <property type="project" value="UniProtKB-ARBA"/>
</dbReference>
<dbReference type="GO" id="GO:0008587">
    <property type="term" value="P:imaginal disc-derived wing margin morphogenesis"/>
    <property type="evidence" value="ECO:0007669"/>
    <property type="project" value="UniProtKB-ARBA"/>
</dbReference>
<dbReference type="InterPro" id="IPR018097">
    <property type="entry name" value="EGF_Ca-bd_CS"/>
</dbReference>
<evidence type="ECO:0000259" key="23">
    <source>
        <dbReference type="PROSITE" id="PS50026"/>
    </source>
</evidence>
<dbReference type="GO" id="GO:0009986">
    <property type="term" value="C:cell surface"/>
    <property type="evidence" value="ECO:0007669"/>
    <property type="project" value="UniProtKB-ARBA"/>
</dbReference>
<dbReference type="FunFam" id="2.10.25.140:FF:000001">
    <property type="entry name" value="Delta-like protein"/>
    <property type="match status" value="1"/>
</dbReference>
<evidence type="ECO:0000256" key="22">
    <source>
        <dbReference type="SAM" id="Phobius"/>
    </source>
</evidence>
<dbReference type="SMART" id="SM00181">
    <property type="entry name" value="EGF"/>
    <property type="match status" value="10"/>
</dbReference>
<name>A0ABD2A8M1_VESSQ</name>
<feature type="domain" description="EGF-like" evidence="23">
    <location>
        <begin position="887"/>
        <end position="923"/>
    </location>
</feature>
<dbReference type="PROSITE" id="PS01187">
    <property type="entry name" value="EGF_CA"/>
    <property type="match status" value="2"/>
</dbReference>
<feature type="disulfide bond" evidence="19">
    <location>
        <begin position="540"/>
        <end position="549"/>
    </location>
</feature>
<dbReference type="PROSITE" id="PS00022">
    <property type="entry name" value="EGF_1"/>
    <property type="match status" value="8"/>
</dbReference>
<feature type="region of interest" description="Disordered" evidence="21">
    <location>
        <begin position="1027"/>
        <end position="1052"/>
    </location>
</feature>
<dbReference type="GO" id="GO:0048018">
    <property type="term" value="F:receptor ligand activity"/>
    <property type="evidence" value="ECO:0007669"/>
    <property type="project" value="UniProtKB-ARBA"/>
</dbReference>
<evidence type="ECO:0000256" key="21">
    <source>
        <dbReference type="SAM" id="MobiDB-lite"/>
    </source>
</evidence>
<feature type="disulfide bond" evidence="19">
    <location>
        <begin position="520"/>
        <end position="532"/>
    </location>
</feature>
<evidence type="ECO:0000256" key="14">
    <source>
        <dbReference type="ARBA" id="ARBA00022989"/>
    </source>
</evidence>
<dbReference type="GO" id="GO:0007166">
    <property type="term" value="P:cell surface receptor signaling pathway"/>
    <property type="evidence" value="ECO:0007669"/>
    <property type="project" value="UniProtKB-ARBA"/>
</dbReference>
<dbReference type="PRINTS" id="PR00010">
    <property type="entry name" value="EGFBLOOD"/>
</dbReference>
<sequence length="1290" mass="134926">MEAKLGIVKSGFVDYKDTQEDRPFTSEEEAHFGKVDVAGGAYTHFVPHPLSLRISHHNRKRGTDAAAAASAAVAAASSTSSKKKNPIRLLFDYFHLASFRRIGTAGNTLPVAMGVYVVSGNTAGLRKLIGKEQENVSEINRMERLGKKERKMEGREVKERKEEGKKGGPFWPGETAAATLDTYRVGTEGLWRAYSTARVSSVCEAVRQGSTTSQCTATRRCVATVGAEESVEELKSAANGKTPPAFASSRIPGGVYAYIRGEGGGGGGTAAAAAAAAAAATAAAAAVAEAAAAAAAGTAAGAGGLGYILIERRKMSTPFCSRRPLPQTQKLFALEKQSIVACKHTVNASGVFELRLKSFVNEYGKDSLGKCCSGTTSRTGECSGVCKTRFRVCLKQYQVKIDTTTPCTYGDVVTPVLGENIVNLSPNVALPSFTNPIRFPFEFTWPGTFSLIVEAYHDSNNTTHHSPEKVLITRLTTQKWLDVGPEWIEEEHRSAHSRMVYEYRVTCAAHYYGKGCENLCRPRDDNFGHYSCSPTGERVCLSGWKGDYCATPSCLPGCDEQHGHCSRPNECICHSGWKGALCDQCVRYPGCLHGSCQKPWECLCDEGWGGLFCNQDLNYCTNHKPCMNGGTCFNTGQGSYTCSCAPGFTGTDCQTQLLDCHSKPCLNGGSCSMEATYANSSVSSSGGSNVNSNHHHRSGSSSSLDGSSSSSKLQRAAYRCTCPPGWRGRHCEMTSRSCRDSPCLHGGICEDDSLNGYVCRCPAGYTGTDCESQLDECSPNPCTNGGSCTDMVNSYRCSCPPGFAGDRCEINVDDCQGDPCLNGGTCVDLVNRFRCQCVPGFVGRLCQDKVDYCLAKPCANGGRCISGTNDYRCECKPGFTGKDCSVDVDECRSAPCKNGGTCRNRVNGFLCECPVGWHGESCAEEVGVGGTAVLPVASAASSSSESGTAILPAAAAAAAAVPPSGASYWSGNLSKHVTSAAEARDAGLTTEHVVVIATLSTAVPAFVLVAALAVMCMKRRQKREQAKADEEARLQNERNAVHSSMSKRSGGVLGGGSNSVIGSAGGGSAVGIGNVGLLSGITGGCVGSGVTGGGVVSGGGAVSGAGLIGSAGGSVCTLGTGDAHMIKNTWTANKSVNNASSVRQDDLDSSFQTDVTLDSSCSGYKAEPVLQDGRTRTTKQLNTEAAAHRASHLFQKEKDCLGLGLGLGVAVLETAKRSSVFANTPSDACCAAEATLLKRPTTVTESSGPPGSGGGGGGGGVVDSACGVYVIDDHYRHDATTLATTLATEV</sequence>
<dbReference type="PROSITE" id="PS50026">
    <property type="entry name" value="EGF_3"/>
    <property type="match status" value="7"/>
</dbReference>
<proteinExistence type="predicted"/>
<dbReference type="Gene3D" id="2.10.25.10">
    <property type="entry name" value="Laminin"/>
    <property type="match status" value="8"/>
</dbReference>
<feature type="compositionally biased region" description="Low complexity" evidence="21">
    <location>
        <begin position="699"/>
        <end position="709"/>
    </location>
</feature>
<dbReference type="Proteomes" id="UP001607302">
    <property type="component" value="Unassembled WGS sequence"/>
</dbReference>
<evidence type="ECO:0000256" key="2">
    <source>
        <dbReference type="ARBA" id="ARBA00004496"/>
    </source>
</evidence>
<evidence type="ECO:0000259" key="24">
    <source>
        <dbReference type="PROSITE" id="PS51051"/>
    </source>
</evidence>
<dbReference type="GO" id="GO:0045179">
    <property type="term" value="C:apical cortex"/>
    <property type="evidence" value="ECO:0007669"/>
    <property type="project" value="UniProtKB-ARBA"/>
</dbReference>
<dbReference type="FunFam" id="2.10.25.10:FF:000123">
    <property type="entry name" value="Crumbs homolog 1 (Drosophila)"/>
    <property type="match status" value="1"/>
</dbReference>
<keyword evidence="8 20" id="KW-0812">Transmembrane</keyword>
<feature type="domain" description="EGF-like" evidence="23">
    <location>
        <begin position="849"/>
        <end position="885"/>
    </location>
</feature>
<feature type="compositionally biased region" description="Basic and acidic residues" evidence="21">
    <location>
        <begin position="148"/>
        <end position="166"/>
    </location>
</feature>
<dbReference type="InterPro" id="IPR009030">
    <property type="entry name" value="Growth_fac_rcpt_cys_sf"/>
</dbReference>
<keyword evidence="6" id="KW-0964">Secreted</keyword>
<dbReference type="Pfam" id="PF21700">
    <property type="entry name" value="EGF_DL_JAG"/>
    <property type="match status" value="2"/>
</dbReference>
<dbReference type="GO" id="GO:0030718">
    <property type="term" value="P:germ-line stem cell population maintenance"/>
    <property type="evidence" value="ECO:0007669"/>
    <property type="project" value="UniProtKB-ARBA"/>
</dbReference>
<dbReference type="PANTHER" id="PTHR24049">
    <property type="entry name" value="CRUMBS FAMILY MEMBER"/>
    <property type="match status" value="1"/>
</dbReference>
<evidence type="ECO:0000256" key="6">
    <source>
        <dbReference type="ARBA" id="ARBA00022525"/>
    </source>
</evidence>
<gene>
    <name evidence="25" type="ORF">V1478_013766</name>
</gene>
<evidence type="ECO:0000256" key="10">
    <source>
        <dbReference type="ARBA" id="ARBA00022737"/>
    </source>
</evidence>
<dbReference type="SMART" id="SM00179">
    <property type="entry name" value="EGF_CA"/>
    <property type="match status" value="6"/>
</dbReference>
<evidence type="ECO:0000313" key="26">
    <source>
        <dbReference type="Proteomes" id="UP001607302"/>
    </source>
</evidence>
<dbReference type="Gene3D" id="2.10.25.140">
    <property type="match status" value="1"/>
</dbReference>
<keyword evidence="5" id="KW-0963">Cytoplasm</keyword>
<feature type="domain" description="EGF-like" evidence="23">
    <location>
        <begin position="811"/>
        <end position="847"/>
    </location>
</feature>
<feature type="disulfide bond" evidence="18">
    <location>
        <begin position="875"/>
        <end position="884"/>
    </location>
</feature>
<feature type="domain" description="EGF-like" evidence="23">
    <location>
        <begin position="734"/>
        <end position="771"/>
    </location>
</feature>
<dbReference type="EMBL" id="JAUDFV010000154">
    <property type="protein sequence ID" value="KAL2716090.1"/>
    <property type="molecule type" value="Genomic_DNA"/>
</dbReference>
<dbReference type="GO" id="GO:0035214">
    <property type="term" value="P:eye-antennal disc development"/>
    <property type="evidence" value="ECO:0007669"/>
    <property type="project" value="UniProtKB-ARBA"/>
</dbReference>
<keyword evidence="26" id="KW-1185">Reference proteome</keyword>
<dbReference type="SUPFAM" id="SSF57196">
    <property type="entry name" value="EGF/Laminin"/>
    <property type="match status" value="3"/>
</dbReference>
<evidence type="ECO:0000256" key="7">
    <source>
        <dbReference type="ARBA" id="ARBA00022536"/>
    </source>
</evidence>
<keyword evidence="12" id="KW-0106">Calcium</keyword>
<accession>A0ABD2A8M1</accession>
<evidence type="ECO:0000313" key="25">
    <source>
        <dbReference type="EMBL" id="KAL2716090.1"/>
    </source>
</evidence>
<feature type="domain" description="EGF-like" evidence="23">
    <location>
        <begin position="773"/>
        <end position="809"/>
    </location>
</feature>
<feature type="region of interest" description="Disordered" evidence="21">
    <location>
        <begin position="684"/>
        <end position="709"/>
    </location>
</feature>
<dbReference type="CDD" id="cd00054">
    <property type="entry name" value="EGF_CA"/>
    <property type="match status" value="6"/>
</dbReference>
<dbReference type="SUPFAM" id="SSF57184">
    <property type="entry name" value="Growth factor receptor domain"/>
    <property type="match status" value="1"/>
</dbReference>
<keyword evidence="9 20" id="KW-0732">Signal</keyword>
<dbReference type="InterPro" id="IPR011651">
    <property type="entry name" value="Notch_ligand_N"/>
</dbReference>
<keyword evidence="11" id="KW-0221">Differentiation</keyword>
<evidence type="ECO:0000256" key="5">
    <source>
        <dbReference type="ARBA" id="ARBA00022490"/>
    </source>
</evidence>
<dbReference type="GO" id="GO:0048666">
    <property type="term" value="P:neuron development"/>
    <property type="evidence" value="ECO:0007669"/>
    <property type="project" value="UniProtKB-ARBA"/>
</dbReference>
<dbReference type="InterPro" id="IPR000152">
    <property type="entry name" value="EGF-type_Asp/Asn_hydroxyl_site"/>
</dbReference>
<reference evidence="25 26" key="1">
    <citation type="journal article" date="2024" name="Ann. Entomol. Soc. Am.">
        <title>Genomic analyses of the southern and eastern yellowjacket wasps (Hymenoptera: Vespidae) reveal evolutionary signatures of social life.</title>
        <authorList>
            <person name="Catto M.A."/>
            <person name="Caine P.B."/>
            <person name="Orr S.E."/>
            <person name="Hunt B.G."/>
            <person name="Goodisman M.A.D."/>
        </authorList>
    </citation>
    <scope>NUCLEOTIDE SEQUENCE [LARGE SCALE GENOMIC DNA]</scope>
    <source>
        <strain evidence="25">233</strain>
        <tissue evidence="25">Head and thorax</tissue>
    </source>
</reference>
<dbReference type="Pfam" id="PF07657">
    <property type="entry name" value="MNNL"/>
    <property type="match status" value="1"/>
</dbReference>
<keyword evidence="7 18" id="KW-0245">EGF-like domain</keyword>
<dbReference type="FunFam" id="2.10.25.10:FF:000472">
    <property type="entry name" value="Uncharacterized protein, isoform A"/>
    <property type="match status" value="1"/>
</dbReference>
<dbReference type="GO" id="GO:0036011">
    <property type="term" value="P:imaginal disc-derived leg segmentation"/>
    <property type="evidence" value="ECO:0007669"/>
    <property type="project" value="UniProtKB-ARBA"/>
</dbReference>
<dbReference type="Pfam" id="PF00008">
    <property type="entry name" value="EGF"/>
    <property type="match status" value="5"/>
</dbReference>
<evidence type="ECO:0000256" key="17">
    <source>
        <dbReference type="ARBA" id="ARBA00023180"/>
    </source>
</evidence>
<dbReference type="GO" id="GO:0046331">
    <property type="term" value="P:lateral inhibition"/>
    <property type="evidence" value="ECO:0007669"/>
    <property type="project" value="UniProtKB-ARBA"/>
</dbReference>
<dbReference type="GO" id="GO:0042063">
    <property type="term" value="P:gliogenesis"/>
    <property type="evidence" value="ECO:0007669"/>
    <property type="project" value="UniProtKB-ARBA"/>
</dbReference>
<dbReference type="PROSITE" id="PS01186">
    <property type="entry name" value="EGF_2"/>
    <property type="match status" value="7"/>
</dbReference>
<feature type="disulfide bond" evidence="18">
    <location>
        <begin position="722"/>
        <end position="731"/>
    </location>
</feature>
<dbReference type="FunFam" id="2.10.25.10:FF:000230">
    <property type="entry name" value="Delta-like protein"/>
    <property type="match status" value="1"/>
</dbReference>
<keyword evidence="17" id="KW-0325">Glycoprotein</keyword>
<evidence type="ECO:0000256" key="16">
    <source>
        <dbReference type="ARBA" id="ARBA00023157"/>
    </source>
</evidence>
<evidence type="ECO:0000256" key="12">
    <source>
        <dbReference type="ARBA" id="ARBA00022837"/>
    </source>
</evidence>
<dbReference type="FunFam" id="2.10.25.10:FF:000018">
    <property type="entry name" value="Delta-like 1"/>
    <property type="match status" value="1"/>
</dbReference>
<keyword evidence="4 20" id="KW-0217">Developmental protein</keyword>
<dbReference type="InterPro" id="IPR051022">
    <property type="entry name" value="Notch_Cell-Fate_Det"/>
</dbReference>
<organism evidence="25 26">
    <name type="scientific">Vespula squamosa</name>
    <name type="common">Southern yellow jacket</name>
    <name type="synonym">Wasp</name>
    <dbReference type="NCBI Taxonomy" id="30214"/>
    <lineage>
        <taxon>Eukaryota</taxon>
        <taxon>Metazoa</taxon>
        <taxon>Ecdysozoa</taxon>
        <taxon>Arthropoda</taxon>
        <taxon>Hexapoda</taxon>
        <taxon>Insecta</taxon>
        <taxon>Pterygota</taxon>
        <taxon>Neoptera</taxon>
        <taxon>Endopterygota</taxon>
        <taxon>Hymenoptera</taxon>
        <taxon>Apocrita</taxon>
        <taxon>Aculeata</taxon>
        <taxon>Vespoidea</taxon>
        <taxon>Vespidae</taxon>
        <taxon>Vespinae</taxon>
        <taxon>Vespula</taxon>
    </lineage>
</organism>
<feature type="disulfide bond" evidence="18">
    <location>
        <begin position="837"/>
        <end position="846"/>
    </location>
</feature>
<keyword evidence="16 18" id="KW-1015">Disulfide bond</keyword>
<protein>
    <recommendedName>
        <fullName evidence="20">Delta-like protein</fullName>
    </recommendedName>
</protein>
<dbReference type="FunFam" id="2.10.25.10:FF:000309">
    <property type="entry name" value="Uncharacterized protein, isoform A"/>
    <property type="match status" value="1"/>
</dbReference>
<dbReference type="PANTHER" id="PTHR24049:SF30">
    <property type="match status" value="1"/>
</dbReference>
<feature type="disulfide bond" evidence="18">
    <location>
        <begin position="644"/>
        <end position="653"/>
    </location>
</feature>
<dbReference type="Pfam" id="PF01414">
    <property type="entry name" value="DSL"/>
    <property type="match status" value="1"/>
</dbReference>
<dbReference type="InterPro" id="IPR000742">
    <property type="entry name" value="EGF"/>
</dbReference>
<dbReference type="FunFam" id="2.10.25.10:FF:000425">
    <property type="entry name" value="Eyes shut homolog"/>
    <property type="match status" value="1"/>
</dbReference>
<evidence type="ECO:0000256" key="4">
    <source>
        <dbReference type="ARBA" id="ARBA00022473"/>
    </source>
</evidence>
<comment type="caution">
    <text evidence="25">The sequence shown here is derived from an EMBL/GenBank/DDBJ whole genome shotgun (WGS) entry which is preliminary data.</text>
</comment>
<comment type="subcellular location">
    <subcellularLocation>
        <location evidence="2">Cytoplasm</location>
    </subcellularLocation>
    <subcellularLocation>
        <location evidence="1 20">Membrane</location>
        <topology evidence="1 20">Single-pass type I membrane protein</topology>
    </subcellularLocation>
    <subcellularLocation>
        <location evidence="3">Secreted</location>
    </subcellularLocation>
</comment>
<feature type="domain" description="EGF-like" evidence="23">
    <location>
        <begin position="616"/>
        <end position="654"/>
    </location>
</feature>
<evidence type="ECO:0000256" key="8">
    <source>
        <dbReference type="ARBA" id="ARBA00022692"/>
    </source>
</evidence>
<feature type="disulfide bond" evidence="19">
    <location>
        <begin position="507"/>
        <end position="516"/>
    </location>
</feature>
<dbReference type="FunFam" id="2.10.25.10:FF:000064">
    <property type="entry name" value="Delta-like protein"/>
    <property type="match status" value="1"/>
</dbReference>
<dbReference type="InterPro" id="IPR001881">
    <property type="entry name" value="EGF-like_Ca-bd_dom"/>
</dbReference>
<feature type="disulfide bond" evidence="18">
    <location>
        <begin position="913"/>
        <end position="922"/>
    </location>
</feature>
<keyword evidence="13" id="KW-0832">Ubl conjugation</keyword>
<evidence type="ECO:0000256" key="13">
    <source>
        <dbReference type="ARBA" id="ARBA00022843"/>
    </source>
</evidence>
<feature type="domain" description="EGF-like" evidence="23">
    <location>
        <begin position="693"/>
        <end position="732"/>
    </location>
</feature>
<feature type="compositionally biased region" description="Basic and acidic residues" evidence="21">
    <location>
        <begin position="1027"/>
        <end position="1040"/>
    </location>
</feature>
<dbReference type="PROSITE" id="PS00010">
    <property type="entry name" value="ASX_HYDROXYL"/>
    <property type="match status" value="3"/>
</dbReference>
<dbReference type="Gene3D" id="2.60.40.3510">
    <property type="match status" value="1"/>
</dbReference>
<dbReference type="PROSITE" id="PS51051">
    <property type="entry name" value="DSL"/>
    <property type="match status" value="1"/>
</dbReference>
<keyword evidence="14 20" id="KW-1133">Transmembrane helix</keyword>
<feature type="disulfide bond" evidence="18">
    <location>
        <begin position="761"/>
        <end position="770"/>
    </location>
</feature>
<evidence type="ECO:0000256" key="20">
    <source>
        <dbReference type="RuleBase" id="RU280815"/>
    </source>
</evidence>
<dbReference type="SMART" id="SM00051">
    <property type="entry name" value="DSL"/>
    <property type="match status" value="1"/>
</dbReference>
<dbReference type="GO" id="GO:0048100">
    <property type="term" value="P:wing disc anterior/posterior pattern formation"/>
    <property type="evidence" value="ECO:0007669"/>
    <property type="project" value="UniProtKB-ARBA"/>
</dbReference>
<feature type="disulfide bond" evidence="18">
    <location>
        <begin position="799"/>
        <end position="808"/>
    </location>
</feature>
<comment type="function">
    <text evidence="20">Putative Notch ligand involved in the mediation of Notch signaling.</text>
</comment>
<evidence type="ECO:0000256" key="11">
    <source>
        <dbReference type="ARBA" id="ARBA00022782"/>
    </source>
</evidence>
<keyword evidence="15 20" id="KW-0472">Membrane</keyword>
<dbReference type="GO" id="GO:0000902">
    <property type="term" value="P:cell morphogenesis"/>
    <property type="evidence" value="ECO:0007669"/>
    <property type="project" value="UniProtKB-ARBA"/>
</dbReference>
<dbReference type="InterPro" id="IPR013032">
    <property type="entry name" value="EGF-like_CS"/>
</dbReference>
<evidence type="ECO:0000256" key="18">
    <source>
        <dbReference type="PROSITE-ProRule" id="PRU00076"/>
    </source>
</evidence>
<evidence type="ECO:0000256" key="15">
    <source>
        <dbReference type="ARBA" id="ARBA00023136"/>
    </source>
</evidence>